<dbReference type="RefSeq" id="WP_092696498.1">
    <property type="nucleotide sequence ID" value="NZ_CAXIQL010000065.1"/>
</dbReference>
<keyword evidence="18" id="KW-0175">Coiled coil</keyword>
<evidence type="ECO:0000256" key="6">
    <source>
        <dbReference type="ARBA" id="ARBA00022475"/>
    </source>
</evidence>
<evidence type="ECO:0000256" key="8">
    <source>
        <dbReference type="ARBA" id="ARBA00022592"/>
    </source>
</evidence>
<dbReference type="PROSITE" id="PS50109">
    <property type="entry name" value="HIS_KIN"/>
    <property type="match status" value="1"/>
</dbReference>
<dbReference type="Gene3D" id="1.10.287.130">
    <property type="match status" value="1"/>
</dbReference>
<evidence type="ECO:0000256" key="4">
    <source>
        <dbReference type="ARBA" id="ARBA00019665"/>
    </source>
</evidence>
<dbReference type="NCBIfam" id="TIGR02966">
    <property type="entry name" value="phoR_proteo"/>
    <property type="match status" value="1"/>
</dbReference>
<evidence type="ECO:0000256" key="1">
    <source>
        <dbReference type="ARBA" id="ARBA00000085"/>
    </source>
</evidence>
<dbReference type="InterPro" id="IPR014310">
    <property type="entry name" value="Sig_transdc_His_kinase_PhoR"/>
</dbReference>
<dbReference type="FunFam" id="3.30.565.10:FF:000006">
    <property type="entry name" value="Sensor histidine kinase WalK"/>
    <property type="match status" value="1"/>
</dbReference>
<dbReference type="SUPFAM" id="SSF55874">
    <property type="entry name" value="ATPase domain of HSP90 chaperone/DNA topoisomerase II/histidine kinase"/>
    <property type="match status" value="1"/>
</dbReference>
<dbReference type="InterPro" id="IPR003661">
    <property type="entry name" value="HisK_dim/P_dom"/>
</dbReference>
<dbReference type="GeneID" id="34234581"/>
<dbReference type="Gene3D" id="3.30.565.10">
    <property type="entry name" value="Histidine kinase-like ATPase, C-terminal domain"/>
    <property type="match status" value="1"/>
</dbReference>
<dbReference type="EMBL" id="FNQJ01000001">
    <property type="protein sequence ID" value="SDZ72879.1"/>
    <property type="molecule type" value="Genomic_DNA"/>
</dbReference>
<evidence type="ECO:0000256" key="16">
    <source>
        <dbReference type="ARBA" id="ARBA00023136"/>
    </source>
</evidence>
<keyword evidence="21" id="KW-1185">Reference proteome</keyword>
<reference evidence="21" key="1">
    <citation type="submission" date="2016-10" db="EMBL/GenBank/DDBJ databases">
        <authorList>
            <person name="Varghese N."/>
            <person name="Submissions S."/>
        </authorList>
    </citation>
    <scope>NUCLEOTIDE SEQUENCE [LARGE SCALE GENOMIC DNA]</scope>
    <source>
        <strain evidence="21">DSM 25157</strain>
    </source>
</reference>
<dbReference type="CDD" id="cd00082">
    <property type="entry name" value="HisKA"/>
    <property type="match status" value="1"/>
</dbReference>
<evidence type="ECO:0000313" key="21">
    <source>
        <dbReference type="Proteomes" id="UP000199002"/>
    </source>
</evidence>
<dbReference type="InterPro" id="IPR035965">
    <property type="entry name" value="PAS-like_dom_sf"/>
</dbReference>
<keyword evidence="5" id="KW-0813">Transport</keyword>
<protein>
    <recommendedName>
        <fullName evidence="4">Phosphate regulon sensor protein PhoR</fullName>
        <ecNumber evidence="3">2.7.13.3</ecNumber>
    </recommendedName>
</protein>
<keyword evidence="16" id="KW-0472">Membrane</keyword>
<feature type="coiled-coil region" evidence="18">
    <location>
        <begin position="73"/>
        <end position="100"/>
    </location>
</feature>
<dbReference type="Pfam" id="PF02518">
    <property type="entry name" value="HATPase_c"/>
    <property type="match status" value="1"/>
</dbReference>
<dbReference type="SUPFAM" id="SSF47384">
    <property type="entry name" value="Homodimeric domain of signal transducing histidine kinase"/>
    <property type="match status" value="1"/>
</dbReference>
<dbReference type="GO" id="GO:0005524">
    <property type="term" value="F:ATP binding"/>
    <property type="evidence" value="ECO:0007669"/>
    <property type="project" value="UniProtKB-KW"/>
</dbReference>
<dbReference type="Pfam" id="PF13188">
    <property type="entry name" value="PAS_8"/>
    <property type="match status" value="1"/>
</dbReference>
<dbReference type="FunFam" id="1.10.287.130:FF:000008">
    <property type="entry name" value="Two-component sensor histidine kinase"/>
    <property type="match status" value="1"/>
</dbReference>
<sequence length="460" mass="50621">MLWRFLYFLAWQLAGGALGWWQGGPWGAVLGAGVAAWLWFVGDLWRGVRVLQWLRSGDLSAAPSTFGMWGEAADRARRLLRQRQAQVNESEDRLQEILAALQATPNGIVLLDGEGRIEWCNQLAAAQFGFDAQRDVMQSVGNLVRDPDFSAYYAAQDYTHDVVLQGRNSTLSRPVRISVHLHPYGDGRKLMLSRDVTALEQADAMRRDFVANVSHEIRTPLTVLTGFVETLQTLPLDAEERARYLAMMAQQAARMQSVVHDLLTLSRLEGSPLPGISEWTSVQVLMLRCEEEGRALSALLTQNNHRHHVLQFPAAQDLRSAGEIAGVQAELQSVLSNLISNAVRYTPAGGTITVQWRYTTDGNAIFSVSDTGPGIAPEHIPRITERFYRVDRSRSRETGGTGLGLAIVKHAVQRHGATLDITSALGKGSVFSVTFPANRLRRSALPAELQPAASAQTALP</sequence>
<keyword evidence="12 20" id="KW-0418">Kinase</keyword>
<evidence type="ECO:0000256" key="17">
    <source>
        <dbReference type="ARBA" id="ARBA00025207"/>
    </source>
</evidence>
<dbReference type="Pfam" id="PF00512">
    <property type="entry name" value="HisKA"/>
    <property type="match status" value="1"/>
</dbReference>
<evidence type="ECO:0000256" key="14">
    <source>
        <dbReference type="ARBA" id="ARBA00022989"/>
    </source>
</evidence>
<dbReference type="SMART" id="SM00387">
    <property type="entry name" value="HATPase_c"/>
    <property type="match status" value="1"/>
</dbReference>
<comment type="catalytic activity">
    <reaction evidence="1">
        <text>ATP + protein L-histidine = ADP + protein N-phospho-L-histidine.</text>
        <dbReference type="EC" id="2.7.13.3"/>
    </reaction>
</comment>
<dbReference type="PANTHER" id="PTHR45453">
    <property type="entry name" value="PHOSPHATE REGULON SENSOR PROTEIN PHOR"/>
    <property type="match status" value="1"/>
</dbReference>
<evidence type="ECO:0000256" key="13">
    <source>
        <dbReference type="ARBA" id="ARBA00022840"/>
    </source>
</evidence>
<keyword evidence="6" id="KW-1003">Cell membrane</keyword>
<evidence type="ECO:0000256" key="3">
    <source>
        <dbReference type="ARBA" id="ARBA00012438"/>
    </source>
</evidence>
<dbReference type="AlphaFoldDB" id="A0A1H3VDR2"/>
<keyword evidence="14" id="KW-1133">Transmembrane helix</keyword>
<keyword evidence="8" id="KW-0592">Phosphate transport</keyword>
<dbReference type="InterPro" id="IPR036097">
    <property type="entry name" value="HisK_dim/P_sf"/>
</dbReference>
<evidence type="ECO:0000259" key="19">
    <source>
        <dbReference type="PROSITE" id="PS50109"/>
    </source>
</evidence>
<keyword evidence="11" id="KW-0547">Nucleotide-binding</keyword>
<evidence type="ECO:0000256" key="11">
    <source>
        <dbReference type="ARBA" id="ARBA00022741"/>
    </source>
</evidence>
<dbReference type="InterPro" id="IPR003594">
    <property type="entry name" value="HATPase_dom"/>
</dbReference>
<evidence type="ECO:0000256" key="7">
    <source>
        <dbReference type="ARBA" id="ARBA00022553"/>
    </source>
</evidence>
<gene>
    <name evidence="20" type="ORF">SAMN05421875_10145</name>
</gene>
<evidence type="ECO:0000256" key="12">
    <source>
        <dbReference type="ARBA" id="ARBA00022777"/>
    </source>
</evidence>
<dbReference type="PANTHER" id="PTHR45453:SF1">
    <property type="entry name" value="PHOSPHATE REGULON SENSOR PROTEIN PHOR"/>
    <property type="match status" value="1"/>
</dbReference>
<dbReference type="GO" id="GO:0004721">
    <property type="term" value="F:phosphoprotein phosphatase activity"/>
    <property type="evidence" value="ECO:0007669"/>
    <property type="project" value="InterPro"/>
</dbReference>
<dbReference type="PRINTS" id="PR00344">
    <property type="entry name" value="BCTRLSENSOR"/>
</dbReference>
<dbReference type="STRING" id="592050.SAMN05421875_10145"/>
<comment type="subcellular location">
    <subcellularLocation>
        <location evidence="2">Cell inner membrane</location>
        <topology evidence="2">Multi-pass membrane protein</topology>
    </subcellularLocation>
</comment>
<evidence type="ECO:0000313" key="20">
    <source>
        <dbReference type="EMBL" id="SDZ72879.1"/>
    </source>
</evidence>
<keyword evidence="15" id="KW-0902">Two-component regulatory system</keyword>
<dbReference type="SMART" id="SM00091">
    <property type="entry name" value="PAS"/>
    <property type="match status" value="1"/>
</dbReference>
<dbReference type="InterPro" id="IPR000014">
    <property type="entry name" value="PAS"/>
</dbReference>
<evidence type="ECO:0000256" key="2">
    <source>
        <dbReference type="ARBA" id="ARBA00004429"/>
    </source>
</evidence>
<dbReference type="InterPro" id="IPR050351">
    <property type="entry name" value="BphY/WalK/GraS-like"/>
</dbReference>
<name>A0A1H3VDR2_9BURK</name>
<proteinExistence type="predicted"/>
<dbReference type="GO" id="GO:0016036">
    <property type="term" value="P:cellular response to phosphate starvation"/>
    <property type="evidence" value="ECO:0007669"/>
    <property type="project" value="TreeGrafter"/>
</dbReference>
<dbReference type="CDD" id="cd00130">
    <property type="entry name" value="PAS"/>
    <property type="match status" value="1"/>
</dbReference>
<dbReference type="GO" id="GO:0005886">
    <property type="term" value="C:plasma membrane"/>
    <property type="evidence" value="ECO:0007669"/>
    <property type="project" value="UniProtKB-SubCell"/>
</dbReference>
<dbReference type="InterPro" id="IPR005467">
    <property type="entry name" value="His_kinase_dom"/>
</dbReference>
<evidence type="ECO:0000256" key="18">
    <source>
        <dbReference type="SAM" id="Coils"/>
    </source>
</evidence>
<dbReference type="InterPro" id="IPR036890">
    <property type="entry name" value="HATPase_C_sf"/>
</dbReference>
<feature type="domain" description="Histidine kinase" evidence="19">
    <location>
        <begin position="212"/>
        <end position="439"/>
    </location>
</feature>
<dbReference type="SMART" id="SM00388">
    <property type="entry name" value="HisKA"/>
    <property type="match status" value="1"/>
</dbReference>
<evidence type="ECO:0000256" key="15">
    <source>
        <dbReference type="ARBA" id="ARBA00023012"/>
    </source>
</evidence>
<dbReference type="EC" id="2.7.13.3" evidence="3"/>
<dbReference type="SUPFAM" id="SSF55785">
    <property type="entry name" value="PYP-like sensor domain (PAS domain)"/>
    <property type="match status" value="1"/>
</dbReference>
<keyword evidence="10" id="KW-0812">Transmembrane</keyword>
<evidence type="ECO:0000256" key="9">
    <source>
        <dbReference type="ARBA" id="ARBA00022679"/>
    </source>
</evidence>
<dbReference type="InterPro" id="IPR004358">
    <property type="entry name" value="Sig_transdc_His_kin-like_C"/>
</dbReference>
<keyword evidence="13" id="KW-0067">ATP-binding</keyword>
<dbReference type="GO" id="GO:0000155">
    <property type="term" value="F:phosphorelay sensor kinase activity"/>
    <property type="evidence" value="ECO:0007669"/>
    <property type="project" value="InterPro"/>
</dbReference>
<dbReference type="GO" id="GO:0006817">
    <property type="term" value="P:phosphate ion transport"/>
    <property type="evidence" value="ECO:0007669"/>
    <property type="project" value="UniProtKB-KW"/>
</dbReference>
<dbReference type="Gene3D" id="3.30.450.20">
    <property type="entry name" value="PAS domain"/>
    <property type="match status" value="1"/>
</dbReference>
<dbReference type="Proteomes" id="UP000199002">
    <property type="component" value="Unassembled WGS sequence"/>
</dbReference>
<evidence type="ECO:0000256" key="10">
    <source>
        <dbReference type="ARBA" id="ARBA00022692"/>
    </source>
</evidence>
<accession>A0A1H3VDR2</accession>
<keyword evidence="9" id="KW-0808">Transferase</keyword>
<organism evidence="20 21">
    <name type="scientific">Acidovorax soli</name>
    <dbReference type="NCBI Taxonomy" id="592050"/>
    <lineage>
        <taxon>Bacteria</taxon>
        <taxon>Pseudomonadati</taxon>
        <taxon>Pseudomonadota</taxon>
        <taxon>Betaproteobacteria</taxon>
        <taxon>Burkholderiales</taxon>
        <taxon>Comamonadaceae</taxon>
        <taxon>Acidovorax</taxon>
    </lineage>
</organism>
<evidence type="ECO:0000256" key="5">
    <source>
        <dbReference type="ARBA" id="ARBA00022448"/>
    </source>
</evidence>
<keyword evidence="7" id="KW-0597">Phosphoprotein</keyword>
<comment type="function">
    <text evidence="17">Member of the two-component regulatory system PhoR/PhoB involved in the phosphate regulon genes expression. PhoR may function as a membrane-associated protein kinase that phosphorylates PhoB in response to environmental signals.</text>
</comment>